<evidence type="ECO:0000313" key="4">
    <source>
        <dbReference type="EMBL" id="SUO77605.1"/>
    </source>
</evidence>
<dbReference type="SUPFAM" id="SSF53041">
    <property type="entry name" value="Resolvase-like"/>
    <property type="match status" value="1"/>
</dbReference>
<proteinExistence type="predicted"/>
<sequence length="629" mass="73315">MVKQIEVIRAQENVRRYNGKVEISQKRVAAYCRVSTDSEDQKNSYESQVKHYKEYILQHPDWQLVDIYADEGITGTQVGKRQDFQRLITDCLNGDIDYIVTKAIARFARNTLDTLKYVRLLKDKQIGVYFEEENIDTLTMDGELLLTILSSVAQQEVENISAHVKKGLKMKMQRGELVGGPRCLGYDFDWGTRQITVNQEEAKVVRYIFERYLEGMGGRVIARELEEMGVPSPRGNKSWAETTVLGIIKNEKYKGDVLQGKTFTVDPINKRRLDNYGEEDQYYIKDNHEPIITEEEFDKAQEIRLKRSGRRGRIGTTSGKQQRFSRMYAFSSMLECGFCKSILSRRSWHSGTIYHKVIWHCQVAIKKGKRHCQHSKGISESAIERAFLESFRLLYQNNDKIIDIFLQTVEEEISDNTLEIELQHIEKELAKLKKQERDIFQMKFDGRISDDLYDEKFHAIMKKKEKLLDSKINLEVSLRSDSGVKERLESFRRFLKSKQLITEFDRTVFESLVEKVIIGGVYEDGTVDPAKITFIYKSGDETSLNCKDFKDKRKNEHKPDTNNSIELYSNDANYDEKLSPQLMDNKDRGCSEVGKERGLEWIFGKKCMKKPRSSMIRMRYRPLCTLIML</sequence>
<name>A0ABD7ND34_9STRE</name>
<reference evidence="4 5" key="1">
    <citation type="submission" date="2018-06" db="EMBL/GenBank/DDBJ databases">
        <authorList>
            <consortium name="Pathogen Informatics"/>
            <person name="Doyle S."/>
        </authorList>
    </citation>
    <scope>NUCLEOTIDE SEQUENCE [LARGE SCALE GENOMIC DNA]</scope>
    <source>
        <strain evidence="4 5">NCTC1080</strain>
    </source>
</reference>
<accession>A0ABD7ND34</accession>
<dbReference type="SMART" id="SM00857">
    <property type="entry name" value="Resolvase"/>
    <property type="match status" value="1"/>
</dbReference>
<dbReference type="AlphaFoldDB" id="A0ABD7ND34"/>
<dbReference type="PROSITE" id="PS51736">
    <property type="entry name" value="RECOMBINASES_3"/>
    <property type="match status" value="1"/>
</dbReference>
<dbReference type="InterPro" id="IPR050639">
    <property type="entry name" value="SSR_resolvase"/>
</dbReference>
<gene>
    <name evidence="4" type="primary">pinR</name>
    <name evidence="4" type="ORF">NCTC1080_00466</name>
</gene>
<dbReference type="PANTHER" id="PTHR30461:SF23">
    <property type="entry name" value="DNA RECOMBINASE-RELATED"/>
    <property type="match status" value="1"/>
</dbReference>
<protein>
    <submittedName>
        <fullName evidence="4">Methionyl-tRNA synthetase</fullName>
    </submittedName>
</protein>
<dbReference type="RefSeq" id="WP_037613163.1">
    <property type="nucleotide sequence ID" value="NZ_UHHS01000001.1"/>
</dbReference>
<dbReference type="InterPro" id="IPR025827">
    <property type="entry name" value="Zn_ribbon_recom_dom"/>
</dbReference>
<dbReference type="Proteomes" id="UP000254098">
    <property type="component" value="Unassembled WGS sequence"/>
</dbReference>
<evidence type="ECO:0000256" key="1">
    <source>
        <dbReference type="SAM" id="Coils"/>
    </source>
</evidence>
<dbReference type="InterPro" id="IPR038109">
    <property type="entry name" value="DNA_bind_recomb_sf"/>
</dbReference>
<dbReference type="InterPro" id="IPR011109">
    <property type="entry name" value="DNA_bind_recombinase_dom"/>
</dbReference>
<dbReference type="InterPro" id="IPR006119">
    <property type="entry name" value="Resolv_N"/>
</dbReference>
<dbReference type="EMBL" id="UHHS01000001">
    <property type="protein sequence ID" value="SUO77605.1"/>
    <property type="molecule type" value="Genomic_DNA"/>
</dbReference>
<dbReference type="PANTHER" id="PTHR30461">
    <property type="entry name" value="DNA-INVERTASE FROM LAMBDOID PROPHAGE"/>
    <property type="match status" value="1"/>
</dbReference>
<dbReference type="Pfam" id="PF13408">
    <property type="entry name" value="Zn_ribbon_recom"/>
    <property type="match status" value="1"/>
</dbReference>
<keyword evidence="1" id="KW-0175">Coiled coil</keyword>
<dbReference type="InterPro" id="IPR036162">
    <property type="entry name" value="Resolvase-like_N_sf"/>
</dbReference>
<dbReference type="Pfam" id="PF07508">
    <property type="entry name" value="Recombinase"/>
    <property type="match status" value="1"/>
</dbReference>
<feature type="coiled-coil region" evidence="1">
    <location>
        <begin position="415"/>
        <end position="442"/>
    </location>
</feature>
<dbReference type="Gene3D" id="3.40.50.1390">
    <property type="entry name" value="Resolvase, N-terminal catalytic domain"/>
    <property type="match status" value="1"/>
</dbReference>
<organism evidence="4 5">
    <name type="scientific">Streptococcus viridans</name>
    <dbReference type="NCBI Taxonomy" id="78535"/>
    <lineage>
        <taxon>Bacteria</taxon>
        <taxon>Bacillati</taxon>
        <taxon>Bacillota</taxon>
        <taxon>Bacilli</taxon>
        <taxon>Lactobacillales</taxon>
        <taxon>Streptococcaceae</taxon>
        <taxon>Streptococcus</taxon>
    </lineage>
</organism>
<evidence type="ECO:0000259" key="3">
    <source>
        <dbReference type="PROSITE" id="PS51737"/>
    </source>
</evidence>
<dbReference type="Gene3D" id="3.90.1750.20">
    <property type="entry name" value="Putative Large Serine Recombinase, Chain B, Domain 2"/>
    <property type="match status" value="1"/>
</dbReference>
<feature type="domain" description="Recombinase" evidence="3">
    <location>
        <begin position="183"/>
        <end position="311"/>
    </location>
</feature>
<comment type="caution">
    <text evidence="4">The sequence shown here is derived from an EMBL/GenBank/DDBJ whole genome shotgun (WGS) entry which is preliminary data.</text>
</comment>
<evidence type="ECO:0000259" key="2">
    <source>
        <dbReference type="PROSITE" id="PS51736"/>
    </source>
</evidence>
<dbReference type="PROSITE" id="PS51737">
    <property type="entry name" value="RECOMBINASE_DNA_BIND"/>
    <property type="match status" value="1"/>
</dbReference>
<dbReference type="Pfam" id="PF00239">
    <property type="entry name" value="Resolvase"/>
    <property type="match status" value="1"/>
</dbReference>
<feature type="domain" description="Resolvase/invertase-type recombinase catalytic" evidence="2">
    <location>
        <begin position="27"/>
        <end position="175"/>
    </location>
</feature>
<dbReference type="CDD" id="cd00338">
    <property type="entry name" value="Ser_Recombinase"/>
    <property type="match status" value="1"/>
</dbReference>
<evidence type="ECO:0000313" key="5">
    <source>
        <dbReference type="Proteomes" id="UP000254098"/>
    </source>
</evidence>
<keyword evidence="5" id="KW-1185">Reference proteome</keyword>